<dbReference type="HAMAP" id="MF_00048">
    <property type="entry name" value="UPF0102"/>
    <property type="match status" value="1"/>
</dbReference>
<evidence type="ECO:0000256" key="2">
    <source>
        <dbReference type="HAMAP-Rule" id="MF_00048"/>
    </source>
</evidence>
<sequence length="119" mass="13397">MTQERMRLGEAAEKKAARFLEAKGYRIVQRNFRWRHGEIDLVALDGDCVVFVEVKYKSGSAFGWPQEAVGGRKRARLQRGAMEYLRQRGLIDIVPVRFDVVAVGGVGDGCSVEHIENAF</sequence>
<dbReference type="InterPro" id="IPR003509">
    <property type="entry name" value="UPF0102_YraN-like"/>
</dbReference>
<evidence type="ECO:0000313" key="3">
    <source>
        <dbReference type="EMBL" id="KPK71273.1"/>
    </source>
</evidence>
<dbReference type="Proteomes" id="UP000051717">
    <property type="component" value="Unassembled WGS sequence"/>
</dbReference>
<organism evidence="3 4">
    <name type="scientific">candidate division TA06 bacterium SM23_40</name>
    <dbReference type="NCBI Taxonomy" id="1703774"/>
    <lineage>
        <taxon>Bacteria</taxon>
        <taxon>Bacteria division TA06</taxon>
    </lineage>
</organism>
<dbReference type="CDD" id="cd20736">
    <property type="entry name" value="PoNe_Nuclease"/>
    <property type="match status" value="1"/>
</dbReference>
<dbReference type="NCBIfam" id="NF009150">
    <property type="entry name" value="PRK12497.1-3"/>
    <property type="match status" value="1"/>
</dbReference>
<comment type="similarity">
    <text evidence="1 2">Belongs to the UPF0102 family.</text>
</comment>
<proteinExistence type="inferred from homology"/>
<comment type="caution">
    <text evidence="3">The sequence shown here is derived from an EMBL/GenBank/DDBJ whole genome shotgun (WGS) entry which is preliminary data.</text>
</comment>
<dbReference type="Gene3D" id="3.40.1350.10">
    <property type="match status" value="1"/>
</dbReference>
<reference evidence="3 4" key="1">
    <citation type="journal article" date="2015" name="Microbiome">
        <title>Genomic resolution of linkages in carbon, nitrogen, and sulfur cycling among widespread estuary sediment bacteria.</title>
        <authorList>
            <person name="Baker B.J."/>
            <person name="Lazar C.S."/>
            <person name="Teske A.P."/>
            <person name="Dick G.J."/>
        </authorList>
    </citation>
    <scope>NUCLEOTIDE SEQUENCE [LARGE SCALE GENOMIC DNA]</scope>
    <source>
        <strain evidence="3">SM23_40</strain>
    </source>
</reference>
<dbReference type="InterPro" id="IPR011335">
    <property type="entry name" value="Restrct_endonuc-II-like"/>
</dbReference>
<dbReference type="NCBIfam" id="NF009154">
    <property type="entry name" value="PRK12497.3-3"/>
    <property type="match status" value="1"/>
</dbReference>
<dbReference type="PANTHER" id="PTHR34039">
    <property type="entry name" value="UPF0102 PROTEIN YRAN"/>
    <property type="match status" value="1"/>
</dbReference>
<dbReference type="AlphaFoldDB" id="A0A0S8GEU3"/>
<dbReference type="SUPFAM" id="SSF52980">
    <property type="entry name" value="Restriction endonuclease-like"/>
    <property type="match status" value="1"/>
</dbReference>
<dbReference type="NCBIfam" id="TIGR00252">
    <property type="entry name" value="YraN family protein"/>
    <property type="match status" value="1"/>
</dbReference>
<accession>A0A0S8GEU3</accession>
<protein>
    <recommendedName>
        <fullName evidence="2">UPF0102 protein AMJ82_01275</fullName>
    </recommendedName>
</protein>
<gene>
    <name evidence="3" type="ORF">AMJ82_01275</name>
</gene>
<dbReference type="GO" id="GO:0003676">
    <property type="term" value="F:nucleic acid binding"/>
    <property type="evidence" value="ECO:0007669"/>
    <property type="project" value="InterPro"/>
</dbReference>
<dbReference type="PANTHER" id="PTHR34039:SF1">
    <property type="entry name" value="UPF0102 PROTEIN YRAN"/>
    <property type="match status" value="1"/>
</dbReference>
<evidence type="ECO:0000313" key="4">
    <source>
        <dbReference type="Proteomes" id="UP000051717"/>
    </source>
</evidence>
<dbReference type="InterPro" id="IPR011856">
    <property type="entry name" value="tRNA_endonuc-like_dom_sf"/>
</dbReference>
<evidence type="ECO:0000256" key="1">
    <source>
        <dbReference type="ARBA" id="ARBA00006738"/>
    </source>
</evidence>
<name>A0A0S8GEU3_UNCT6</name>
<dbReference type="EMBL" id="LJUI01000005">
    <property type="protein sequence ID" value="KPK71273.1"/>
    <property type="molecule type" value="Genomic_DNA"/>
</dbReference>
<dbReference type="Pfam" id="PF02021">
    <property type="entry name" value="UPF0102"/>
    <property type="match status" value="1"/>
</dbReference>